<evidence type="ECO:0000313" key="4">
    <source>
        <dbReference type="Proteomes" id="UP001302349"/>
    </source>
</evidence>
<dbReference type="InterPro" id="IPR025665">
    <property type="entry name" value="Beta-barrel_OMP_2"/>
</dbReference>
<feature type="domain" description="Outer membrane protein beta-barrel" evidence="2">
    <location>
        <begin position="67"/>
        <end position="200"/>
    </location>
</feature>
<dbReference type="EMBL" id="CP136051">
    <property type="protein sequence ID" value="WOK09146.1"/>
    <property type="molecule type" value="Genomic_DNA"/>
</dbReference>
<dbReference type="Proteomes" id="UP001302349">
    <property type="component" value="Chromosome"/>
</dbReference>
<organism evidence="3 4">
    <name type="scientific">Imperialibacter roseus</name>
    <dbReference type="NCBI Taxonomy" id="1324217"/>
    <lineage>
        <taxon>Bacteria</taxon>
        <taxon>Pseudomonadati</taxon>
        <taxon>Bacteroidota</taxon>
        <taxon>Cytophagia</taxon>
        <taxon>Cytophagales</taxon>
        <taxon>Flammeovirgaceae</taxon>
        <taxon>Imperialibacter</taxon>
    </lineage>
</organism>
<sequence>MKKTIKKAIVLGMVALSASSMAQTIDSSSVHITDKKAPVTYMHPLLNLAATSLNHEKGNKAIGGNEKPVMSLQAGLAFQGGISSHFSMVSEVYYMVKGGELGAYNPLTTENGTLRLHAVEAPVLARVHFGKFHVNAGPSVAYNLGGKVKADGRSSKVSFDNNDGLKRFEAGVQVGGGYTFRIKKKLYVLDIRYAHGLTNIAHNDQLYNRNLNISVYYKQPWKKNPLAK</sequence>
<gene>
    <name evidence="3" type="ORF">RT717_10915</name>
</gene>
<evidence type="ECO:0000256" key="1">
    <source>
        <dbReference type="SAM" id="SignalP"/>
    </source>
</evidence>
<accession>A0ABZ0IWZ2</accession>
<feature type="signal peptide" evidence="1">
    <location>
        <begin position="1"/>
        <end position="22"/>
    </location>
</feature>
<keyword evidence="1" id="KW-0732">Signal</keyword>
<proteinExistence type="predicted"/>
<dbReference type="Pfam" id="PF13568">
    <property type="entry name" value="OMP_b-brl_2"/>
    <property type="match status" value="1"/>
</dbReference>
<feature type="chain" id="PRO_5047431498" evidence="1">
    <location>
        <begin position="23"/>
        <end position="228"/>
    </location>
</feature>
<dbReference type="RefSeq" id="WP_317491767.1">
    <property type="nucleotide sequence ID" value="NZ_CP136051.1"/>
</dbReference>
<name>A0ABZ0IWZ2_9BACT</name>
<evidence type="ECO:0000259" key="2">
    <source>
        <dbReference type="Pfam" id="PF13568"/>
    </source>
</evidence>
<keyword evidence="4" id="KW-1185">Reference proteome</keyword>
<evidence type="ECO:0000313" key="3">
    <source>
        <dbReference type="EMBL" id="WOK09146.1"/>
    </source>
</evidence>
<reference evidence="3 4" key="1">
    <citation type="journal article" date="2023" name="Microbiol. Resour. Announc.">
        <title>Complete Genome Sequence of Imperialibacter roseus strain P4T.</title>
        <authorList>
            <person name="Tizabi D.R."/>
            <person name="Bachvaroff T."/>
            <person name="Hill R.T."/>
        </authorList>
    </citation>
    <scope>NUCLEOTIDE SEQUENCE [LARGE SCALE GENOMIC DNA]</scope>
    <source>
        <strain evidence="3 4">P4T</strain>
    </source>
</reference>
<protein>
    <submittedName>
        <fullName evidence="3">Porin family protein</fullName>
    </submittedName>
</protein>